<feature type="region of interest" description="Disordered" evidence="1">
    <location>
        <begin position="1"/>
        <end position="21"/>
    </location>
</feature>
<feature type="region of interest" description="Disordered" evidence="1">
    <location>
        <begin position="41"/>
        <end position="101"/>
    </location>
</feature>
<feature type="compositionally biased region" description="Pro residues" evidence="1">
    <location>
        <begin position="79"/>
        <end position="97"/>
    </location>
</feature>
<proteinExistence type="predicted"/>
<reference evidence="2 3" key="1">
    <citation type="submission" date="2024-02" db="EMBL/GenBank/DDBJ databases">
        <title>De novo assembly and annotation of 12 fungi associated with fruit tree decline syndrome in Ontario, Canada.</title>
        <authorList>
            <person name="Sulman M."/>
            <person name="Ellouze W."/>
            <person name="Ilyukhin E."/>
        </authorList>
    </citation>
    <scope>NUCLEOTIDE SEQUENCE [LARGE SCALE GENOMIC DNA]</scope>
    <source>
        <strain evidence="2 3">M42-189</strain>
    </source>
</reference>
<sequence length="178" mass="19861">MAYSTVIHIPKPPPLRRRNHLDADTLEEMLRAADRARAKPYVDVDMEDCDAGSQSQDTDDMSFRTSASSFPSSSASSYPSPPSSPSPAPLYFPPPPKQSEVPILDLDEMDWDWGDAYDGNVIYGAAGVALSPRVMKERKREANVCCRCRYSMDEEDNGLFVIDEESEEESEEEGAFRV</sequence>
<dbReference type="EMBL" id="JAKJXO020000002">
    <property type="protein sequence ID" value="KAL1610093.1"/>
    <property type="molecule type" value="Genomic_DNA"/>
</dbReference>
<comment type="caution">
    <text evidence="2">The sequence shown here is derived from an EMBL/GenBank/DDBJ whole genome shotgun (WGS) entry which is preliminary data.</text>
</comment>
<name>A0ABR3S0U8_9PLEO</name>
<accession>A0ABR3S0U8</accession>
<evidence type="ECO:0000256" key="1">
    <source>
        <dbReference type="SAM" id="MobiDB-lite"/>
    </source>
</evidence>
<protein>
    <submittedName>
        <fullName evidence="2">Uncharacterized protein</fullName>
    </submittedName>
</protein>
<feature type="compositionally biased region" description="Low complexity" evidence="1">
    <location>
        <begin position="66"/>
        <end position="78"/>
    </location>
</feature>
<gene>
    <name evidence="2" type="ORF">SLS60_001758</name>
</gene>
<organism evidence="2 3">
    <name type="scientific">Paraconiothyrium brasiliense</name>
    <dbReference type="NCBI Taxonomy" id="300254"/>
    <lineage>
        <taxon>Eukaryota</taxon>
        <taxon>Fungi</taxon>
        <taxon>Dikarya</taxon>
        <taxon>Ascomycota</taxon>
        <taxon>Pezizomycotina</taxon>
        <taxon>Dothideomycetes</taxon>
        <taxon>Pleosporomycetidae</taxon>
        <taxon>Pleosporales</taxon>
        <taxon>Massarineae</taxon>
        <taxon>Didymosphaeriaceae</taxon>
        <taxon>Paraconiothyrium</taxon>
    </lineage>
</organism>
<evidence type="ECO:0000313" key="2">
    <source>
        <dbReference type="EMBL" id="KAL1610093.1"/>
    </source>
</evidence>
<dbReference type="Proteomes" id="UP001521785">
    <property type="component" value="Unassembled WGS sequence"/>
</dbReference>
<evidence type="ECO:0000313" key="3">
    <source>
        <dbReference type="Proteomes" id="UP001521785"/>
    </source>
</evidence>
<keyword evidence="3" id="KW-1185">Reference proteome</keyword>